<dbReference type="AlphaFoldDB" id="A0A5A7SI20"/>
<evidence type="ECO:0000259" key="2">
    <source>
        <dbReference type="Pfam" id="PF08241"/>
    </source>
</evidence>
<sequence length="194" mass="21726">MSTESADYAERLRKKQTVWWKRALHVQAPYHWNLRRQGLGRTLDVGCGIGRNLAVLPAGSVGVDHNSESVAIARSMGYDAVTSKEFLGSTPPASFDGILLAHVIEHMDADSGEKLLREYLKFLKPGGKVFFVCPQERGYDSDPTHERFTTGDDLVELCRTVGLVPQVPFSFPFPRKLGKIFIYNEFCLLARRPA</sequence>
<dbReference type="PANTHER" id="PTHR43861:SF3">
    <property type="entry name" value="PUTATIVE (AFU_ORTHOLOGUE AFUA_2G14390)-RELATED"/>
    <property type="match status" value="1"/>
</dbReference>
<dbReference type="InterPro" id="IPR029063">
    <property type="entry name" value="SAM-dependent_MTases_sf"/>
</dbReference>
<dbReference type="Proteomes" id="UP000322244">
    <property type="component" value="Unassembled WGS sequence"/>
</dbReference>
<accession>A0A5A7SI20</accession>
<feature type="domain" description="Methyltransferase type 11" evidence="2">
    <location>
        <begin position="43"/>
        <end position="131"/>
    </location>
</feature>
<dbReference type="InterPro" id="IPR013216">
    <property type="entry name" value="Methyltransf_11"/>
</dbReference>
<dbReference type="OrthoDB" id="4484556at2"/>
<dbReference type="PANTHER" id="PTHR43861">
    <property type="entry name" value="TRANS-ACONITATE 2-METHYLTRANSFERASE-RELATED"/>
    <property type="match status" value="1"/>
</dbReference>
<dbReference type="RefSeq" id="WP_149428597.1">
    <property type="nucleotide sequence ID" value="NZ_VLNY01000001.1"/>
</dbReference>
<dbReference type="Pfam" id="PF08241">
    <property type="entry name" value="Methyltransf_11"/>
    <property type="match status" value="1"/>
</dbReference>
<evidence type="ECO:0000313" key="3">
    <source>
        <dbReference type="EMBL" id="KAA0024822.1"/>
    </source>
</evidence>
<evidence type="ECO:0000256" key="1">
    <source>
        <dbReference type="ARBA" id="ARBA00022679"/>
    </source>
</evidence>
<evidence type="ECO:0000313" key="4">
    <source>
        <dbReference type="Proteomes" id="UP000322244"/>
    </source>
</evidence>
<dbReference type="Gene3D" id="3.40.50.150">
    <property type="entry name" value="Vaccinia Virus protein VP39"/>
    <property type="match status" value="1"/>
</dbReference>
<organism evidence="3 4">
    <name type="scientific">Antrihabitans cavernicola</name>
    <dbReference type="NCBI Taxonomy" id="2495913"/>
    <lineage>
        <taxon>Bacteria</taxon>
        <taxon>Bacillati</taxon>
        <taxon>Actinomycetota</taxon>
        <taxon>Actinomycetes</taxon>
        <taxon>Mycobacteriales</taxon>
        <taxon>Nocardiaceae</taxon>
        <taxon>Antrihabitans</taxon>
    </lineage>
</organism>
<protein>
    <submittedName>
        <fullName evidence="3">Class I SAM-dependent methyltransferase</fullName>
    </submittedName>
</protein>
<comment type="caution">
    <text evidence="3">The sequence shown here is derived from an EMBL/GenBank/DDBJ whole genome shotgun (WGS) entry which is preliminary data.</text>
</comment>
<dbReference type="GO" id="GO:0032259">
    <property type="term" value="P:methylation"/>
    <property type="evidence" value="ECO:0007669"/>
    <property type="project" value="UniProtKB-KW"/>
</dbReference>
<dbReference type="CDD" id="cd02440">
    <property type="entry name" value="AdoMet_MTases"/>
    <property type="match status" value="1"/>
</dbReference>
<keyword evidence="4" id="KW-1185">Reference proteome</keyword>
<proteinExistence type="predicted"/>
<dbReference type="EMBL" id="VLNY01000001">
    <property type="protein sequence ID" value="KAA0024822.1"/>
    <property type="molecule type" value="Genomic_DNA"/>
</dbReference>
<reference evidence="3 4" key="1">
    <citation type="submission" date="2019-07" db="EMBL/GenBank/DDBJ databases">
        <title>Rhodococcus cavernicolus sp. nov., isolated from a cave.</title>
        <authorList>
            <person name="Lee S.D."/>
        </authorList>
    </citation>
    <scope>NUCLEOTIDE SEQUENCE [LARGE SCALE GENOMIC DNA]</scope>
    <source>
        <strain evidence="3 4">C1-24</strain>
    </source>
</reference>
<gene>
    <name evidence="3" type="ORF">FOY51_02515</name>
</gene>
<name>A0A5A7SI20_9NOCA</name>
<dbReference type="GO" id="GO:0008757">
    <property type="term" value="F:S-adenosylmethionine-dependent methyltransferase activity"/>
    <property type="evidence" value="ECO:0007669"/>
    <property type="project" value="InterPro"/>
</dbReference>
<keyword evidence="3" id="KW-0489">Methyltransferase</keyword>
<dbReference type="SUPFAM" id="SSF53335">
    <property type="entry name" value="S-adenosyl-L-methionine-dependent methyltransferases"/>
    <property type="match status" value="1"/>
</dbReference>
<keyword evidence="1 3" id="KW-0808">Transferase</keyword>